<dbReference type="InterPro" id="IPR051477">
    <property type="entry name" value="Expansin_CellWall"/>
</dbReference>
<dbReference type="InterPro" id="IPR036908">
    <property type="entry name" value="RlpA-like_sf"/>
</dbReference>
<evidence type="ECO:0000313" key="3">
    <source>
        <dbReference type="EMBL" id="RPD54027.1"/>
    </source>
</evidence>
<dbReference type="Gene3D" id="2.40.40.10">
    <property type="entry name" value="RlpA-like domain"/>
    <property type="match status" value="1"/>
</dbReference>
<evidence type="ECO:0000313" key="4">
    <source>
        <dbReference type="Proteomes" id="UP000313359"/>
    </source>
</evidence>
<dbReference type="EMBL" id="ML122311">
    <property type="protein sequence ID" value="RPD54027.1"/>
    <property type="molecule type" value="Genomic_DNA"/>
</dbReference>
<dbReference type="Pfam" id="PF03330">
    <property type="entry name" value="DPBB_1"/>
    <property type="match status" value="1"/>
</dbReference>
<dbReference type="PANTHER" id="PTHR31836">
    <property type="match status" value="1"/>
</dbReference>
<gene>
    <name evidence="3" type="ORF">L227DRAFT_589083</name>
</gene>
<name>A0A5C2RU32_9APHY</name>
<proteinExistence type="predicted"/>
<organism evidence="3 4">
    <name type="scientific">Lentinus tigrinus ALCF2SS1-6</name>
    <dbReference type="NCBI Taxonomy" id="1328759"/>
    <lineage>
        <taxon>Eukaryota</taxon>
        <taxon>Fungi</taxon>
        <taxon>Dikarya</taxon>
        <taxon>Basidiomycota</taxon>
        <taxon>Agaricomycotina</taxon>
        <taxon>Agaricomycetes</taxon>
        <taxon>Polyporales</taxon>
        <taxon>Polyporaceae</taxon>
        <taxon>Lentinus</taxon>
    </lineage>
</organism>
<keyword evidence="1" id="KW-0732">Signal</keyword>
<keyword evidence="4" id="KW-1185">Reference proteome</keyword>
<evidence type="ECO:0000259" key="2">
    <source>
        <dbReference type="Pfam" id="PF03330"/>
    </source>
</evidence>
<dbReference type="CDD" id="cd22191">
    <property type="entry name" value="DPBB_RlpA_EXP_N-like"/>
    <property type="match status" value="1"/>
</dbReference>
<evidence type="ECO:0000256" key="1">
    <source>
        <dbReference type="ARBA" id="ARBA00022729"/>
    </source>
</evidence>
<reference evidence="3" key="1">
    <citation type="journal article" date="2018" name="Genome Biol. Evol.">
        <title>Genomics and development of Lentinus tigrinus, a white-rot wood-decaying mushroom with dimorphic fruiting bodies.</title>
        <authorList>
            <person name="Wu B."/>
            <person name="Xu Z."/>
            <person name="Knudson A."/>
            <person name="Carlson A."/>
            <person name="Chen N."/>
            <person name="Kovaka S."/>
            <person name="LaButti K."/>
            <person name="Lipzen A."/>
            <person name="Pennachio C."/>
            <person name="Riley R."/>
            <person name="Schakwitz W."/>
            <person name="Umezawa K."/>
            <person name="Ohm R.A."/>
            <person name="Grigoriev I.V."/>
            <person name="Nagy L.G."/>
            <person name="Gibbons J."/>
            <person name="Hibbett D."/>
        </authorList>
    </citation>
    <scope>NUCLEOTIDE SEQUENCE [LARGE SCALE GENOMIC DNA]</scope>
    <source>
        <strain evidence="3">ALCF2SS1-6</strain>
    </source>
</reference>
<sequence length="99" mass="10690">MLCTLETATTYYDPNDGLGACDAPLQNTDFIVALSADQYANGANCWRHIGINYQSQFIDATIGDMCPGCNSGSIDLSPVAFETLATLDAGRIQVTWDFE</sequence>
<feature type="domain" description="RlpA-like protein double-psi beta-barrel" evidence="2">
    <location>
        <begin position="40"/>
        <end position="95"/>
    </location>
</feature>
<dbReference type="SUPFAM" id="SSF50685">
    <property type="entry name" value="Barwin-like endoglucanases"/>
    <property type="match status" value="1"/>
</dbReference>
<dbReference type="OrthoDB" id="623670at2759"/>
<dbReference type="AlphaFoldDB" id="A0A5C2RU32"/>
<dbReference type="Proteomes" id="UP000313359">
    <property type="component" value="Unassembled WGS sequence"/>
</dbReference>
<dbReference type="InterPro" id="IPR009009">
    <property type="entry name" value="RlpA-like_DPBB"/>
</dbReference>
<protein>
    <recommendedName>
        <fullName evidence="2">RlpA-like protein double-psi beta-barrel domain-containing protein</fullName>
    </recommendedName>
</protein>
<dbReference type="STRING" id="1328759.A0A5C2RU32"/>
<dbReference type="PANTHER" id="PTHR31836:SF28">
    <property type="entry name" value="SRCR DOMAIN-CONTAINING PROTEIN-RELATED"/>
    <property type="match status" value="1"/>
</dbReference>
<accession>A0A5C2RU32</accession>